<evidence type="ECO:0000256" key="20">
    <source>
        <dbReference type="ARBA" id="ARBA00047734"/>
    </source>
</evidence>
<dbReference type="PANTHER" id="PTHR12418">
    <property type="entry name" value="ACYL-COENZYME A THIOESTERASE THEM4"/>
    <property type="match status" value="1"/>
</dbReference>
<dbReference type="InterPro" id="IPR052365">
    <property type="entry name" value="THEM4/THEM5_acyl-CoA_thioest"/>
</dbReference>
<keyword evidence="26" id="KW-1185">Reference proteome</keyword>
<evidence type="ECO:0000256" key="18">
    <source>
        <dbReference type="ARBA" id="ARBA00043210"/>
    </source>
</evidence>
<dbReference type="GO" id="GO:0016790">
    <property type="term" value="F:thiolester hydrolase activity"/>
    <property type="evidence" value="ECO:0007669"/>
    <property type="project" value="UniProtKB-ARBA"/>
</dbReference>
<keyword evidence="6" id="KW-0053">Apoptosis</keyword>
<evidence type="ECO:0000256" key="12">
    <source>
        <dbReference type="ARBA" id="ARBA00023273"/>
    </source>
</evidence>
<dbReference type="AlphaFoldDB" id="A0A5C5Y1R1"/>
<evidence type="ECO:0000313" key="26">
    <source>
        <dbReference type="Proteomes" id="UP000317238"/>
    </source>
</evidence>
<evidence type="ECO:0000256" key="13">
    <source>
        <dbReference type="ARBA" id="ARBA00035852"/>
    </source>
</evidence>
<comment type="caution">
    <text evidence="25">The sequence shown here is derived from an EMBL/GenBank/DDBJ whole genome shotgun (WGS) entry which is preliminary data.</text>
</comment>
<sequence length="147" mass="16018">MYQSTRQFAHPHCVVCGANSSGGLGIQFRPVSETAVEAIVQCDERWQGYPDMLHGGVICMMLDGVMTNCIFATGVTAVTADMNVRFLHPVASSGSITLKANISDSSSMLYYLEAELLQDGKTKARATARFVKRATKVDPTADRLKQR</sequence>
<comment type="catalytic activity">
    <reaction evidence="20">
        <text>hexadecanoyl-CoA + H2O = hexadecanoate + CoA + H(+)</text>
        <dbReference type="Rhea" id="RHEA:16645"/>
        <dbReference type="ChEBI" id="CHEBI:7896"/>
        <dbReference type="ChEBI" id="CHEBI:15377"/>
        <dbReference type="ChEBI" id="CHEBI:15378"/>
        <dbReference type="ChEBI" id="CHEBI:57287"/>
        <dbReference type="ChEBI" id="CHEBI:57379"/>
        <dbReference type="EC" id="3.1.2.2"/>
    </reaction>
    <physiologicalReaction direction="left-to-right" evidence="20">
        <dbReference type="Rhea" id="RHEA:16646"/>
    </physiologicalReaction>
</comment>
<keyword evidence="5" id="KW-0963">Cytoplasm</keyword>
<comment type="catalytic activity">
    <reaction evidence="23">
        <text>tetradecanoyl-CoA + H2O = tetradecanoate + CoA + H(+)</text>
        <dbReference type="Rhea" id="RHEA:40119"/>
        <dbReference type="ChEBI" id="CHEBI:15377"/>
        <dbReference type="ChEBI" id="CHEBI:15378"/>
        <dbReference type="ChEBI" id="CHEBI:30807"/>
        <dbReference type="ChEBI" id="CHEBI:57287"/>
        <dbReference type="ChEBI" id="CHEBI:57385"/>
    </reaction>
    <physiologicalReaction direction="left-to-right" evidence="23">
        <dbReference type="Rhea" id="RHEA:40120"/>
    </physiologicalReaction>
</comment>
<evidence type="ECO:0000256" key="11">
    <source>
        <dbReference type="ARBA" id="ARBA00023136"/>
    </source>
</evidence>
<evidence type="ECO:0000256" key="3">
    <source>
        <dbReference type="ARBA" id="ARBA00004632"/>
    </source>
</evidence>
<keyword evidence="12" id="KW-0966">Cell projection</keyword>
<evidence type="ECO:0000256" key="19">
    <source>
        <dbReference type="ARBA" id="ARBA00047588"/>
    </source>
</evidence>
<dbReference type="GO" id="GO:0006631">
    <property type="term" value="P:fatty acid metabolic process"/>
    <property type="evidence" value="ECO:0007669"/>
    <property type="project" value="UniProtKB-KW"/>
</dbReference>
<evidence type="ECO:0000256" key="21">
    <source>
        <dbReference type="ARBA" id="ARBA00047969"/>
    </source>
</evidence>
<evidence type="ECO:0000256" key="2">
    <source>
        <dbReference type="ARBA" id="ARBA00004496"/>
    </source>
</evidence>
<dbReference type="Gene3D" id="3.10.129.10">
    <property type="entry name" value="Hotdog Thioesterase"/>
    <property type="match status" value="1"/>
</dbReference>
<dbReference type="InterPro" id="IPR006683">
    <property type="entry name" value="Thioestr_dom"/>
</dbReference>
<name>A0A5C5Y1R1_9PLAN</name>
<protein>
    <recommendedName>
        <fullName evidence="17">Acyl-coenzyme A thioesterase THEM4</fullName>
        <ecNumber evidence="16">3.1.2.2</ecNumber>
    </recommendedName>
    <alternativeName>
        <fullName evidence="18">Thioesterase superfamily member 4</fullName>
    </alternativeName>
</protein>
<comment type="catalytic activity">
    <reaction evidence="13">
        <text>(5Z,8Z,11Z,14Z)-eicosatetraenoyl-CoA + H2O = (5Z,8Z,11Z,14Z)-eicosatetraenoate + CoA + H(+)</text>
        <dbReference type="Rhea" id="RHEA:40151"/>
        <dbReference type="ChEBI" id="CHEBI:15377"/>
        <dbReference type="ChEBI" id="CHEBI:15378"/>
        <dbReference type="ChEBI" id="CHEBI:32395"/>
        <dbReference type="ChEBI" id="CHEBI:57287"/>
        <dbReference type="ChEBI" id="CHEBI:57368"/>
    </reaction>
    <physiologicalReaction direction="left-to-right" evidence="13">
        <dbReference type="Rhea" id="RHEA:40152"/>
    </physiologicalReaction>
</comment>
<dbReference type="EMBL" id="SJPL01000001">
    <property type="protein sequence ID" value="TWT69537.1"/>
    <property type="molecule type" value="Genomic_DNA"/>
</dbReference>
<evidence type="ECO:0000256" key="23">
    <source>
        <dbReference type="ARBA" id="ARBA00048180"/>
    </source>
</evidence>
<evidence type="ECO:0000313" key="25">
    <source>
        <dbReference type="EMBL" id="TWT69537.1"/>
    </source>
</evidence>
<comment type="catalytic activity">
    <reaction evidence="14">
        <text>(9Z)-octadecenoyl-CoA + H2O = (9Z)-octadecenoate + CoA + H(+)</text>
        <dbReference type="Rhea" id="RHEA:40139"/>
        <dbReference type="ChEBI" id="CHEBI:15377"/>
        <dbReference type="ChEBI" id="CHEBI:15378"/>
        <dbReference type="ChEBI" id="CHEBI:30823"/>
        <dbReference type="ChEBI" id="CHEBI:57287"/>
        <dbReference type="ChEBI" id="CHEBI:57387"/>
    </reaction>
    <physiologicalReaction direction="left-to-right" evidence="14">
        <dbReference type="Rhea" id="RHEA:40140"/>
    </physiologicalReaction>
</comment>
<dbReference type="OrthoDB" id="9792301at2"/>
<dbReference type="Proteomes" id="UP000317238">
    <property type="component" value="Unassembled WGS sequence"/>
</dbReference>
<reference evidence="25 26" key="1">
    <citation type="submission" date="2019-02" db="EMBL/GenBank/DDBJ databases">
        <title>Deep-cultivation of Planctomycetes and their phenomic and genomic characterization uncovers novel biology.</title>
        <authorList>
            <person name="Wiegand S."/>
            <person name="Jogler M."/>
            <person name="Boedeker C."/>
            <person name="Pinto D."/>
            <person name="Vollmers J."/>
            <person name="Rivas-Marin E."/>
            <person name="Kohn T."/>
            <person name="Peeters S.H."/>
            <person name="Heuer A."/>
            <person name="Rast P."/>
            <person name="Oberbeckmann S."/>
            <person name="Bunk B."/>
            <person name="Jeske O."/>
            <person name="Meyerdierks A."/>
            <person name="Storesund J.E."/>
            <person name="Kallscheuer N."/>
            <person name="Luecker S."/>
            <person name="Lage O.M."/>
            <person name="Pohl T."/>
            <person name="Merkel B.J."/>
            <person name="Hornburger P."/>
            <person name="Mueller R.-W."/>
            <person name="Bruemmer F."/>
            <person name="Labrenz M."/>
            <person name="Spormann A.M."/>
            <person name="Op Den Camp H."/>
            <person name="Overmann J."/>
            <person name="Amann R."/>
            <person name="Jetten M.S.M."/>
            <person name="Mascher T."/>
            <person name="Medema M.H."/>
            <person name="Devos D.P."/>
            <person name="Kaster A.-K."/>
            <person name="Ovreas L."/>
            <person name="Rohde M."/>
            <person name="Galperin M.Y."/>
            <person name="Jogler C."/>
        </authorList>
    </citation>
    <scope>NUCLEOTIDE SEQUENCE [LARGE SCALE GENOMIC DNA]</scope>
    <source>
        <strain evidence="25 26">Pan14r</strain>
    </source>
</reference>
<dbReference type="Pfam" id="PF03061">
    <property type="entry name" value="4HBT"/>
    <property type="match status" value="1"/>
</dbReference>
<dbReference type="GO" id="GO:0016020">
    <property type="term" value="C:membrane"/>
    <property type="evidence" value="ECO:0007669"/>
    <property type="project" value="UniProtKB-SubCell"/>
</dbReference>
<evidence type="ECO:0000256" key="1">
    <source>
        <dbReference type="ARBA" id="ARBA00004170"/>
    </source>
</evidence>
<dbReference type="InterPro" id="IPR029069">
    <property type="entry name" value="HotDog_dom_sf"/>
</dbReference>
<comment type="catalytic activity">
    <reaction evidence="22">
        <text>dodecanoyl-CoA + H2O = dodecanoate + CoA + H(+)</text>
        <dbReference type="Rhea" id="RHEA:30135"/>
        <dbReference type="ChEBI" id="CHEBI:15377"/>
        <dbReference type="ChEBI" id="CHEBI:15378"/>
        <dbReference type="ChEBI" id="CHEBI:18262"/>
        <dbReference type="ChEBI" id="CHEBI:57287"/>
        <dbReference type="ChEBI" id="CHEBI:57375"/>
    </reaction>
    <physiologicalReaction direction="left-to-right" evidence="22">
        <dbReference type="Rhea" id="RHEA:30136"/>
    </physiologicalReaction>
</comment>
<evidence type="ECO:0000256" key="22">
    <source>
        <dbReference type="ARBA" id="ARBA00048074"/>
    </source>
</evidence>
<evidence type="ECO:0000256" key="9">
    <source>
        <dbReference type="ARBA" id="ARBA00022946"/>
    </source>
</evidence>
<evidence type="ECO:0000256" key="6">
    <source>
        <dbReference type="ARBA" id="ARBA00022703"/>
    </source>
</evidence>
<dbReference type="SUPFAM" id="SSF54637">
    <property type="entry name" value="Thioesterase/thiol ester dehydrase-isomerase"/>
    <property type="match status" value="1"/>
</dbReference>
<organism evidence="25 26">
    <name type="scientific">Crateriforma conspicua</name>
    <dbReference type="NCBI Taxonomy" id="2527996"/>
    <lineage>
        <taxon>Bacteria</taxon>
        <taxon>Pseudomonadati</taxon>
        <taxon>Planctomycetota</taxon>
        <taxon>Planctomycetia</taxon>
        <taxon>Planctomycetales</taxon>
        <taxon>Planctomycetaceae</taxon>
        <taxon>Crateriforma</taxon>
    </lineage>
</organism>
<evidence type="ECO:0000256" key="7">
    <source>
        <dbReference type="ARBA" id="ARBA00022801"/>
    </source>
</evidence>
<proteinExistence type="inferred from homology"/>
<comment type="subcellular location">
    <subcellularLocation>
        <location evidence="3">Cell projection</location>
        <location evidence="3">Ruffle membrane</location>
    </subcellularLocation>
    <subcellularLocation>
        <location evidence="2">Cytoplasm</location>
    </subcellularLocation>
    <subcellularLocation>
        <location evidence="1">Membrane</location>
        <topology evidence="1">Peripheral membrane protein</topology>
    </subcellularLocation>
</comment>
<dbReference type="RefSeq" id="WP_146438918.1">
    <property type="nucleotide sequence ID" value="NZ_SJPL01000001.1"/>
</dbReference>
<keyword evidence="11" id="KW-0472">Membrane</keyword>
<evidence type="ECO:0000256" key="10">
    <source>
        <dbReference type="ARBA" id="ARBA00023098"/>
    </source>
</evidence>
<keyword evidence="7" id="KW-0378">Hydrolase</keyword>
<keyword evidence="9" id="KW-0809">Transit peptide</keyword>
<comment type="similarity">
    <text evidence="15">Belongs to the THEM4/THEM5 thioesterase family.</text>
</comment>
<dbReference type="CDD" id="cd03443">
    <property type="entry name" value="PaaI_thioesterase"/>
    <property type="match status" value="1"/>
</dbReference>
<evidence type="ECO:0000256" key="5">
    <source>
        <dbReference type="ARBA" id="ARBA00022490"/>
    </source>
</evidence>
<dbReference type="EC" id="3.1.2.2" evidence="16"/>
<evidence type="ECO:0000256" key="15">
    <source>
        <dbReference type="ARBA" id="ARBA00038456"/>
    </source>
</evidence>
<dbReference type="GO" id="GO:0005737">
    <property type="term" value="C:cytoplasm"/>
    <property type="evidence" value="ECO:0007669"/>
    <property type="project" value="UniProtKB-SubCell"/>
</dbReference>
<evidence type="ECO:0000256" key="4">
    <source>
        <dbReference type="ARBA" id="ARBA00022475"/>
    </source>
</evidence>
<feature type="domain" description="Thioesterase" evidence="24">
    <location>
        <begin position="53"/>
        <end position="120"/>
    </location>
</feature>
<comment type="catalytic activity">
    <reaction evidence="19">
        <text>octanoyl-CoA + H2O = octanoate + CoA + H(+)</text>
        <dbReference type="Rhea" id="RHEA:30143"/>
        <dbReference type="ChEBI" id="CHEBI:15377"/>
        <dbReference type="ChEBI" id="CHEBI:15378"/>
        <dbReference type="ChEBI" id="CHEBI:25646"/>
        <dbReference type="ChEBI" id="CHEBI:57287"/>
        <dbReference type="ChEBI" id="CHEBI:57386"/>
    </reaction>
    <physiologicalReaction direction="left-to-right" evidence="19">
        <dbReference type="Rhea" id="RHEA:30144"/>
    </physiologicalReaction>
</comment>
<evidence type="ECO:0000259" key="24">
    <source>
        <dbReference type="Pfam" id="PF03061"/>
    </source>
</evidence>
<accession>A0A5C5Y1R1</accession>
<gene>
    <name evidence="25" type="ORF">Pan14r_18250</name>
</gene>
<evidence type="ECO:0000256" key="14">
    <source>
        <dbReference type="ARBA" id="ARBA00037002"/>
    </source>
</evidence>
<evidence type="ECO:0000256" key="16">
    <source>
        <dbReference type="ARBA" id="ARBA00038848"/>
    </source>
</evidence>
<comment type="catalytic activity">
    <reaction evidence="21">
        <text>decanoyl-CoA + H2O = decanoate + CoA + H(+)</text>
        <dbReference type="Rhea" id="RHEA:40059"/>
        <dbReference type="ChEBI" id="CHEBI:15377"/>
        <dbReference type="ChEBI" id="CHEBI:15378"/>
        <dbReference type="ChEBI" id="CHEBI:27689"/>
        <dbReference type="ChEBI" id="CHEBI:57287"/>
        <dbReference type="ChEBI" id="CHEBI:61430"/>
    </reaction>
    <physiologicalReaction direction="left-to-right" evidence="21">
        <dbReference type="Rhea" id="RHEA:40060"/>
    </physiologicalReaction>
</comment>
<evidence type="ECO:0000256" key="17">
    <source>
        <dbReference type="ARBA" id="ARBA00040123"/>
    </source>
</evidence>
<evidence type="ECO:0000256" key="8">
    <source>
        <dbReference type="ARBA" id="ARBA00022832"/>
    </source>
</evidence>
<keyword evidence="4" id="KW-1003">Cell membrane</keyword>
<keyword evidence="8" id="KW-0276">Fatty acid metabolism</keyword>
<keyword evidence="10" id="KW-0443">Lipid metabolism</keyword>
<dbReference type="PANTHER" id="PTHR12418:SF19">
    <property type="entry name" value="ACYL-COENZYME A THIOESTERASE THEM4"/>
    <property type="match status" value="1"/>
</dbReference>